<dbReference type="Proteomes" id="UP000789396">
    <property type="component" value="Unassembled WGS sequence"/>
</dbReference>
<evidence type="ECO:0000256" key="1">
    <source>
        <dbReference type="SAM" id="Coils"/>
    </source>
</evidence>
<reference evidence="2" key="1">
    <citation type="submission" date="2021-06" db="EMBL/GenBank/DDBJ databases">
        <authorList>
            <person name="Kallberg Y."/>
            <person name="Tangrot J."/>
            <person name="Rosling A."/>
        </authorList>
    </citation>
    <scope>NUCLEOTIDE SEQUENCE</scope>
    <source>
        <strain evidence="2">IN212</strain>
    </source>
</reference>
<feature type="coiled-coil region" evidence="1">
    <location>
        <begin position="39"/>
        <end position="73"/>
    </location>
</feature>
<gene>
    <name evidence="2" type="ORF">RFULGI_LOCUS17397</name>
</gene>
<feature type="non-terminal residue" evidence="2">
    <location>
        <position position="87"/>
    </location>
</feature>
<keyword evidence="3" id="KW-1185">Reference proteome</keyword>
<keyword evidence="1" id="KW-0175">Coiled coil</keyword>
<name>A0A9N9JV59_9GLOM</name>
<evidence type="ECO:0000313" key="3">
    <source>
        <dbReference type="Proteomes" id="UP000789396"/>
    </source>
</evidence>
<dbReference type="AlphaFoldDB" id="A0A9N9JV59"/>
<dbReference type="EMBL" id="CAJVPZ010067997">
    <property type="protein sequence ID" value="CAG8797640.1"/>
    <property type="molecule type" value="Genomic_DNA"/>
</dbReference>
<proteinExistence type="predicted"/>
<dbReference type="OrthoDB" id="2474521at2759"/>
<protein>
    <submittedName>
        <fullName evidence="2">12740_t:CDS:1</fullName>
    </submittedName>
</protein>
<organism evidence="2 3">
    <name type="scientific">Racocetra fulgida</name>
    <dbReference type="NCBI Taxonomy" id="60492"/>
    <lineage>
        <taxon>Eukaryota</taxon>
        <taxon>Fungi</taxon>
        <taxon>Fungi incertae sedis</taxon>
        <taxon>Mucoromycota</taxon>
        <taxon>Glomeromycotina</taxon>
        <taxon>Glomeromycetes</taxon>
        <taxon>Diversisporales</taxon>
        <taxon>Gigasporaceae</taxon>
        <taxon>Racocetra</taxon>
    </lineage>
</organism>
<evidence type="ECO:0000313" key="2">
    <source>
        <dbReference type="EMBL" id="CAG8797640.1"/>
    </source>
</evidence>
<feature type="non-terminal residue" evidence="2">
    <location>
        <position position="1"/>
    </location>
</feature>
<accession>A0A9N9JV59</accession>
<sequence length="87" mass="10189">IQQYKPVQVSNFIEDDYVTEEKTEEVIKTSQALSLQQNKRKIELQDNQENKKYKEFEEKIVNLIDNIESIKETQVNITKDAISISGK</sequence>
<comment type="caution">
    <text evidence="2">The sequence shown here is derived from an EMBL/GenBank/DDBJ whole genome shotgun (WGS) entry which is preliminary data.</text>
</comment>